<dbReference type="AlphaFoldDB" id="A0A8H6MZ92"/>
<proteinExistence type="predicted"/>
<reference evidence="2 3" key="1">
    <citation type="journal article" date="2020" name="Phytopathology">
        <title>Genome Sequence Resources of Colletotrichum truncatum, C. plurivorum, C. musicola, and C. sojae: Four Species Pathogenic to Soybean (Glycine max).</title>
        <authorList>
            <person name="Rogerio F."/>
            <person name="Boufleur T.R."/>
            <person name="Ciampi-Guillardi M."/>
            <person name="Sukno S.A."/>
            <person name="Thon M.R."/>
            <person name="Massola Junior N.S."/>
            <person name="Baroncelli R."/>
        </authorList>
    </citation>
    <scope>NUCLEOTIDE SEQUENCE [LARGE SCALE GENOMIC DNA]</scope>
    <source>
        <strain evidence="2 3">LFN0009</strain>
    </source>
</reference>
<protein>
    <submittedName>
        <fullName evidence="2">Uncharacterized protein</fullName>
    </submittedName>
</protein>
<feature type="region of interest" description="Disordered" evidence="1">
    <location>
        <begin position="1"/>
        <end position="39"/>
    </location>
</feature>
<name>A0A8H6MZ92_9PEZI</name>
<evidence type="ECO:0000313" key="2">
    <source>
        <dbReference type="EMBL" id="KAF6813753.1"/>
    </source>
</evidence>
<feature type="compositionally biased region" description="Basic and acidic residues" evidence="1">
    <location>
        <begin position="98"/>
        <end position="109"/>
    </location>
</feature>
<evidence type="ECO:0000313" key="3">
    <source>
        <dbReference type="Proteomes" id="UP000652219"/>
    </source>
</evidence>
<dbReference type="Proteomes" id="UP000652219">
    <property type="component" value="Unassembled WGS sequence"/>
</dbReference>
<organism evidence="2 3">
    <name type="scientific">Colletotrichum sojae</name>
    <dbReference type="NCBI Taxonomy" id="2175907"/>
    <lineage>
        <taxon>Eukaryota</taxon>
        <taxon>Fungi</taxon>
        <taxon>Dikarya</taxon>
        <taxon>Ascomycota</taxon>
        <taxon>Pezizomycotina</taxon>
        <taxon>Sordariomycetes</taxon>
        <taxon>Hypocreomycetidae</taxon>
        <taxon>Glomerellales</taxon>
        <taxon>Glomerellaceae</taxon>
        <taxon>Colletotrichum</taxon>
        <taxon>Colletotrichum orchidearum species complex</taxon>
    </lineage>
</organism>
<comment type="caution">
    <text evidence="2">The sequence shown here is derived from an EMBL/GenBank/DDBJ whole genome shotgun (WGS) entry which is preliminary data.</text>
</comment>
<gene>
    <name evidence="2" type="ORF">CSOJ01_04479</name>
</gene>
<keyword evidence="3" id="KW-1185">Reference proteome</keyword>
<sequence length="194" mass="20828">MTSSGVGVPPFEETSLNGATEGLMQYTEQSGEIGPFAGVSPESKITTLVRAGFRAYRQPPAIDCTPHQECPHDGSRNWAAGTGQPDDPRSRGAGGTDGRADRSRQRADRVTGQSRGGVVEAAGPEVCTGEDDRVLEAHRGRERDPMSFSYLTARGDAEGLRIDSVPSFKRKHRAARGSVVWETKLERMVESIGG</sequence>
<evidence type="ECO:0000256" key="1">
    <source>
        <dbReference type="SAM" id="MobiDB-lite"/>
    </source>
</evidence>
<feature type="region of interest" description="Disordered" evidence="1">
    <location>
        <begin position="63"/>
        <end position="132"/>
    </location>
</feature>
<accession>A0A8H6MZ92</accession>
<dbReference type="EMBL" id="WIGN01000050">
    <property type="protein sequence ID" value="KAF6813753.1"/>
    <property type="molecule type" value="Genomic_DNA"/>
</dbReference>